<sequence length="756" mass="86180">MAIYLFTRSTKITMFRPHIRIRKMPYLPIKPLASDQPGLWFYARIPQIPQIQLFSTYTPFANKIPNTTYEQIPEHLKIHMFTPELEILRHDELRAPFKTFLSKFILQLLEHRSNEVRLESGNSNPASRLNNGNVVRFMKLMSRLRQLFAINGDNTEVLDAVLHSQTALSAFEAKLAAKKAAREEKVALNLRELDLDTKEAYLQTPDSLELGGLITELRILRDFELRKNFGSISARGLLDILETRLERVLIKDSEAPPNPGISKGNLAKFYSLFSRLKRILAVNGGNTSFLDKILDSQDSHEVVDKTIIATKADTLQASKPGLEDDAIPYRQVPDDMRFEEYVVELKELRDDLGKPFASVTATDVLHAATKLSERQTDSERGVIFMKLCRNLAMLFKHNGAETSVLDHIILNSDAFAKLESRLQPQKDKTEEVQGLQSSTKYRGADHVIALLNSQLGFENLRNRSLGEDELSIQSALAQAMSKEEKSVHEQDPAEYEAIASLTPDQIRSNYGPKPEKDGHRKVGKKEIESYLKRSKEKKRMADENKWREQTAFEWSNSLYKDCRSFENRNFFNPILGNTKSARFPMFPGTGEEHEYLILSSNGQKFVSQKNPLGLNHVPEDMFAILQTLSEDDLAKFLKNVEKLRRKEWRLIGSGRTKGMLVLSRDVKRGRLRVKTLIKFLLASSGLFFITLLLLNWVIDDKMVEELADVSEIAEIELEAESSEVLEEGTLLDDESERADVANSNAKESSRKGFFWN</sequence>
<keyword evidence="2" id="KW-0472">Membrane</keyword>
<evidence type="ECO:0000313" key="3">
    <source>
        <dbReference type="EMBL" id="QBM89821.1"/>
    </source>
</evidence>
<dbReference type="AlphaFoldDB" id="A0A4P6XUW0"/>
<name>A0A4P6XUW0_9ASCO</name>
<evidence type="ECO:0000313" key="4">
    <source>
        <dbReference type="Proteomes" id="UP000292447"/>
    </source>
</evidence>
<keyword evidence="2" id="KW-0812">Transmembrane</keyword>
<keyword evidence="4" id="KW-1185">Reference proteome</keyword>
<keyword evidence="2" id="KW-1133">Transmembrane helix</keyword>
<feature type="compositionally biased region" description="Basic and acidic residues" evidence="1">
    <location>
        <begin position="513"/>
        <end position="526"/>
    </location>
</feature>
<protein>
    <submittedName>
        <fullName evidence="3">Uncharacterized protein</fullName>
    </submittedName>
</protein>
<dbReference type="EMBL" id="CP034460">
    <property type="protein sequence ID" value="QBM89821.1"/>
    <property type="molecule type" value="Genomic_DNA"/>
</dbReference>
<organism evidence="3 4">
    <name type="scientific">Metschnikowia aff. pulcherrima</name>
    <dbReference type="NCBI Taxonomy" id="2163413"/>
    <lineage>
        <taxon>Eukaryota</taxon>
        <taxon>Fungi</taxon>
        <taxon>Dikarya</taxon>
        <taxon>Ascomycota</taxon>
        <taxon>Saccharomycotina</taxon>
        <taxon>Pichiomycetes</taxon>
        <taxon>Metschnikowiaceae</taxon>
        <taxon>Metschnikowia</taxon>
    </lineage>
</organism>
<dbReference type="Proteomes" id="UP000292447">
    <property type="component" value="Chromosome V"/>
</dbReference>
<feature type="transmembrane region" description="Helical" evidence="2">
    <location>
        <begin position="676"/>
        <end position="698"/>
    </location>
</feature>
<feature type="compositionally biased region" description="Acidic residues" evidence="1">
    <location>
        <begin position="721"/>
        <end position="736"/>
    </location>
</feature>
<feature type="region of interest" description="Disordered" evidence="1">
    <location>
        <begin position="721"/>
        <end position="756"/>
    </location>
</feature>
<proteinExistence type="predicted"/>
<feature type="region of interest" description="Disordered" evidence="1">
    <location>
        <begin position="505"/>
        <end position="526"/>
    </location>
</feature>
<accession>A0A4P6XUW0</accession>
<evidence type="ECO:0000256" key="2">
    <source>
        <dbReference type="SAM" id="Phobius"/>
    </source>
</evidence>
<gene>
    <name evidence="3" type="ORF">METSCH_E00550</name>
</gene>
<reference evidence="4" key="1">
    <citation type="submission" date="2019-03" db="EMBL/GenBank/DDBJ databases">
        <title>Snf2 controls pulcherriminic acid biosynthesis and connects pigmentation and antifungal activity of the yeast Metschnikowia pulcherrima.</title>
        <authorList>
            <person name="Gore-Lloyd D."/>
            <person name="Sumann I."/>
            <person name="Brachmann A.O."/>
            <person name="Schneeberger K."/>
            <person name="Ortiz-Merino R.A."/>
            <person name="Moreno-Beltran M."/>
            <person name="Schlaefli M."/>
            <person name="Kirner P."/>
            <person name="Santos Kron A."/>
            <person name="Wolfe K.H."/>
            <person name="Piel J."/>
            <person name="Ahrens C.H."/>
            <person name="Henk D."/>
            <person name="Freimoser F.M."/>
        </authorList>
    </citation>
    <scope>NUCLEOTIDE SEQUENCE [LARGE SCALE GENOMIC DNA]</scope>
    <source>
        <strain evidence="4">APC 1.2</strain>
    </source>
</reference>
<evidence type="ECO:0000256" key="1">
    <source>
        <dbReference type="SAM" id="MobiDB-lite"/>
    </source>
</evidence>